<dbReference type="GO" id="GO:0003847">
    <property type="term" value="F:1-alkyl-2-acetylglycerophosphocholine esterase activity"/>
    <property type="evidence" value="ECO:0007669"/>
    <property type="project" value="TreeGrafter"/>
</dbReference>
<feature type="signal peptide" evidence="4">
    <location>
        <begin position="1"/>
        <end position="17"/>
    </location>
</feature>
<dbReference type="PANTHER" id="PTHR10272">
    <property type="entry name" value="PLATELET-ACTIVATING FACTOR ACETYLHYDROLASE"/>
    <property type="match status" value="1"/>
</dbReference>
<dbReference type="OrthoDB" id="9814760at2"/>
<dbReference type="SUPFAM" id="SSF53474">
    <property type="entry name" value="alpha/beta-Hydrolases"/>
    <property type="match status" value="1"/>
</dbReference>
<dbReference type="Gene3D" id="3.40.50.1820">
    <property type="entry name" value="alpha/beta hydrolase"/>
    <property type="match status" value="1"/>
</dbReference>
<gene>
    <name evidence="6" type="ORF">EJC49_25085</name>
</gene>
<dbReference type="InterPro" id="IPR029058">
    <property type="entry name" value="AB_hydrolase_fold"/>
</dbReference>
<evidence type="ECO:0000259" key="5">
    <source>
        <dbReference type="Pfam" id="PF12740"/>
    </source>
</evidence>
<comment type="caution">
    <text evidence="6">The sequence shown here is derived from an EMBL/GenBank/DDBJ whole genome shotgun (WGS) entry which is preliminary data.</text>
</comment>
<evidence type="ECO:0000256" key="3">
    <source>
        <dbReference type="ARBA" id="ARBA00023098"/>
    </source>
</evidence>
<keyword evidence="2" id="KW-0442">Lipid degradation</keyword>
<evidence type="ECO:0000256" key="1">
    <source>
        <dbReference type="ARBA" id="ARBA00022801"/>
    </source>
</evidence>
<dbReference type="EMBL" id="RWKW01000159">
    <property type="protein sequence ID" value="RST79479.1"/>
    <property type="molecule type" value="Genomic_DNA"/>
</dbReference>
<accession>A0A3S0FY27</accession>
<proteinExistence type="predicted"/>
<keyword evidence="1 6" id="KW-0378">Hydrolase</keyword>
<evidence type="ECO:0000313" key="6">
    <source>
        <dbReference type="EMBL" id="RST79479.1"/>
    </source>
</evidence>
<feature type="chain" id="PRO_5018714781" evidence="4">
    <location>
        <begin position="18"/>
        <end position="434"/>
    </location>
</feature>
<dbReference type="AlphaFoldDB" id="A0A3S0FY27"/>
<reference evidence="6 7" key="1">
    <citation type="submission" date="2018-12" db="EMBL/GenBank/DDBJ databases">
        <title>Mesorhizobium carbonis sp. nov., isolated from coal mine water.</title>
        <authorList>
            <person name="Xin W."/>
            <person name="Xu Z."/>
            <person name="Xiang F."/>
            <person name="Zhang J."/>
            <person name="Xi L."/>
            <person name="Liu J."/>
        </authorList>
    </citation>
    <scope>NUCLEOTIDE SEQUENCE [LARGE SCALE GENOMIC DNA]</scope>
    <source>
        <strain evidence="6 7">B2.3</strain>
    </source>
</reference>
<dbReference type="GO" id="GO:0016042">
    <property type="term" value="P:lipid catabolic process"/>
    <property type="evidence" value="ECO:0007669"/>
    <property type="project" value="UniProtKB-KW"/>
</dbReference>
<dbReference type="Proteomes" id="UP000278398">
    <property type="component" value="Unassembled WGS sequence"/>
</dbReference>
<organism evidence="6 7">
    <name type="scientific">Aquibium carbonis</name>
    <dbReference type="NCBI Taxonomy" id="2495581"/>
    <lineage>
        <taxon>Bacteria</taxon>
        <taxon>Pseudomonadati</taxon>
        <taxon>Pseudomonadota</taxon>
        <taxon>Alphaproteobacteria</taxon>
        <taxon>Hyphomicrobiales</taxon>
        <taxon>Phyllobacteriaceae</taxon>
        <taxon>Aquibium</taxon>
    </lineage>
</organism>
<evidence type="ECO:0000256" key="4">
    <source>
        <dbReference type="SAM" id="SignalP"/>
    </source>
</evidence>
<keyword evidence="4" id="KW-0732">Signal</keyword>
<feature type="domain" description="PET hydrolase/cutinase-like" evidence="5">
    <location>
        <begin position="118"/>
        <end position="220"/>
    </location>
</feature>
<evidence type="ECO:0000256" key="2">
    <source>
        <dbReference type="ARBA" id="ARBA00022963"/>
    </source>
</evidence>
<keyword evidence="7" id="KW-1185">Reference proteome</keyword>
<name>A0A3S0FY27_9HYPH</name>
<dbReference type="InterPro" id="IPR041127">
    <property type="entry name" value="PET_hydrolase/cutinase-like"/>
</dbReference>
<sequence length="434" mass="46285">MLVALAAACVLGTGAMAQDNRIDQVRPDAPELALPGDDAIGVRTIDLVHADQIDIVNVEAGKDHPRYDRPLTVEVWYPAEGDAVGGTYEGVFLRDGVTQVSLKGRAVRDAAPKKAEAGAWPLVVISHGYPGNRFLLSHLAENLATKGYVVASIDHTDSTYNDQNKFGSTLVNRSLDQIFVLSEMARLSGDASSFLSGLVDASNAGLVGYSMGGYGAVITAGGGVTQASVDYAWGAPDGTLGIHLAGSDSHAALPDARYKAAIAFAPWGMERGFWDAEGLKGIEIPMFFVAGSVDDVSGYEKGVKAIYEGAVNADRYLLTFDKANHNAAAPMPAPAESWTVSEKLGRAPFDHYADPVWDTVRMNNIAQHFATAFLGKHLKGDTAMDAYLDLVEKAEDGVWAVNEDKSLKPEHTYWKGFGDRTAKGLSLMHATPAE</sequence>
<evidence type="ECO:0000313" key="7">
    <source>
        <dbReference type="Proteomes" id="UP000278398"/>
    </source>
</evidence>
<dbReference type="Pfam" id="PF12740">
    <property type="entry name" value="PETase"/>
    <property type="match status" value="1"/>
</dbReference>
<keyword evidence="3" id="KW-0443">Lipid metabolism</keyword>
<protein>
    <submittedName>
        <fullName evidence="6">Dienelactone hydrolase</fullName>
    </submittedName>
</protein>
<dbReference type="PANTHER" id="PTHR10272:SF0">
    <property type="entry name" value="PLATELET-ACTIVATING FACTOR ACETYLHYDROLASE"/>
    <property type="match status" value="1"/>
</dbReference>